<dbReference type="InterPro" id="IPR015943">
    <property type="entry name" value="WD40/YVTN_repeat-like_dom_sf"/>
</dbReference>
<dbReference type="GO" id="GO:0005829">
    <property type="term" value="C:cytosol"/>
    <property type="evidence" value="ECO:0007669"/>
    <property type="project" value="TreeGrafter"/>
</dbReference>
<feature type="domain" description="ELP1 three-helical bundle" evidence="13">
    <location>
        <begin position="1089"/>
        <end position="1255"/>
    </location>
</feature>
<accession>A0AA48L635</accession>
<dbReference type="RefSeq" id="XP_060457971.1">
    <property type="nucleotide sequence ID" value="XM_060601482.1"/>
</dbReference>
<dbReference type="PANTHER" id="PTHR12747:SF0">
    <property type="entry name" value="ELONGATOR COMPLEX PROTEIN 1"/>
    <property type="match status" value="1"/>
</dbReference>
<dbReference type="GO" id="GO:0002926">
    <property type="term" value="P:tRNA wobble base 5-methoxycarbonylmethyl-2-thiouridinylation"/>
    <property type="evidence" value="ECO:0007669"/>
    <property type="project" value="TreeGrafter"/>
</dbReference>
<organism evidence="14 15">
    <name type="scientific">Cutaneotrichosporon cavernicola</name>
    <dbReference type="NCBI Taxonomy" id="279322"/>
    <lineage>
        <taxon>Eukaryota</taxon>
        <taxon>Fungi</taxon>
        <taxon>Dikarya</taxon>
        <taxon>Basidiomycota</taxon>
        <taxon>Agaricomycotina</taxon>
        <taxon>Tremellomycetes</taxon>
        <taxon>Trichosporonales</taxon>
        <taxon>Trichosporonaceae</taxon>
        <taxon>Cutaneotrichosporon</taxon>
    </lineage>
</organism>
<dbReference type="Pfam" id="PF23936">
    <property type="entry name" value="HB_ELP1"/>
    <property type="match status" value="1"/>
</dbReference>
<protein>
    <recommendedName>
        <fullName evidence="5 6">Elongator complex protein 1</fullName>
    </recommendedName>
</protein>
<evidence type="ECO:0000256" key="1">
    <source>
        <dbReference type="ARBA" id="ARBA00005043"/>
    </source>
</evidence>
<evidence type="ECO:0000313" key="15">
    <source>
        <dbReference type="Proteomes" id="UP001233271"/>
    </source>
</evidence>
<comment type="function">
    <text evidence="6">Component of the elongator complex which is required for multiple tRNA modifications, including mcm5U (5-methoxycarbonylmethyl uridine), mcm5s2U (5-methoxycarbonylmethyl-2-thiouridine), and ncm5U (5-carbamoylmethyl uridine). The elongator complex catalyzes formation of carboxymethyluridine in the wobble base at position 34 in tRNAs.</text>
</comment>
<feature type="region of interest" description="Disordered" evidence="8">
    <location>
        <begin position="1177"/>
        <end position="1200"/>
    </location>
</feature>
<dbReference type="InterPro" id="IPR056165">
    <property type="entry name" value="Beta-prop_ELP1_2nd"/>
</dbReference>
<dbReference type="GeneID" id="85496576"/>
<proteinExistence type="inferred from homology"/>
<keyword evidence="6" id="KW-0539">Nucleus</keyword>
<dbReference type="KEGG" id="ccac:CcaHIS019_0503340"/>
<feature type="coiled-coil region" evidence="7">
    <location>
        <begin position="1099"/>
        <end position="1130"/>
    </location>
</feature>
<dbReference type="InterPro" id="IPR056167">
    <property type="entry name" value="A-sol_ELP1"/>
</dbReference>
<dbReference type="PANTHER" id="PTHR12747">
    <property type="entry name" value="ELONGATOR COMPLEX PROTEIN 1"/>
    <property type="match status" value="1"/>
</dbReference>
<name>A0AA48L635_9TREE</name>
<evidence type="ECO:0000256" key="4">
    <source>
        <dbReference type="ARBA" id="ARBA00022694"/>
    </source>
</evidence>
<evidence type="ECO:0000256" key="2">
    <source>
        <dbReference type="ARBA" id="ARBA00006086"/>
    </source>
</evidence>
<dbReference type="GO" id="GO:0033588">
    <property type="term" value="C:elongator holoenzyme complex"/>
    <property type="evidence" value="ECO:0007669"/>
    <property type="project" value="InterPro"/>
</dbReference>
<dbReference type="Pfam" id="PF23878">
    <property type="entry name" value="TPR_ELP1"/>
    <property type="match status" value="1"/>
</dbReference>
<dbReference type="Gene3D" id="2.130.10.10">
    <property type="entry name" value="YVTN repeat-like/Quinoprotein amine dehydrogenase"/>
    <property type="match status" value="1"/>
</dbReference>
<feature type="domain" description="ELP1 TPR" evidence="11">
    <location>
        <begin position="919"/>
        <end position="1080"/>
    </location>
</feature>
<dbReference type="InterPro" id="IPR056169">
    <property type="entry name" value="HB_ELP1"/>
</dbReference>
<dbReference type="Gene3D" id="1.25.40.470">
    <property type="match status" value="1"/>
</dbReference>
<dbReference type="Proteomes" id="UP001233271">
    <property type="component" value="Chromosome 5"/>
</dbReference>
<dbReference type="Pfam" id="PF04762">
    <property type="entry name" value="Beta-prop_ELP1_1st"/>
    <property type="match status" value="1"/>
</dbReference>
<feature type="domain" description="ELP1 first N-terminal beta-propeller" evidence="9">
    <location>
        <begin position="8"/>
        <end position="391"/>
    </location>
</feature>
<evidence type="ECO:0000256" key="8">
    <source>
        <dbReference type="SAM" id="MobiDB-lite"/>
    </source>
</evidence>
<dbReference type="SUPFAM" id="SSF63829">
    <property type="entry name" value="Calcium-dependent phosphotriesterase"/>
    <property type="match status" value="1"/>
</dbReference>
<gene>
    <name evidence="14" type="primary">ELP1</name>
    <name evidence="14" type="ORF">CcaverHIS019_0503340</name>
</gene>
<keyword evidence="3 6" id="KW-0963">Cytoplasm</keyword>
<evidence type="ECO:0000259" key="11">
    <source>
        <dbReference type="Pfam" id="PF23878"/>
    </source>
</evidence>
<dbReference type="GO" id="GO:0005634">
    <property type="term" value="C:nucleus"/>
    <property type="evidence" value="ECO:0007669"/>
    <property type="project" value="UniProtKB-SubCell"/>
</dbReference>
<comment type="subcellular location">
    <subcellularLocation>
        <location evidence="6">Cytoplasm</location>
    </subcellularLocation>
    <subcellularLocation>
        <location evidence="6">Nucleus</location>
    </subcellularLocation>
</comment>
<dbReference type="InterPro" id="IPR006849">
    <property type="entry name" value="Elp1"/>
</dbReference>
<evidence type="ECO:0000256" key="6">
    <source>
        <dbReference type="PIRNR" id="PIRNR017233"/>
    </source>
</evidence>
<comment type="similarity">
    <text evidence="2 6">Belongs to the ELP1/IKA1 family.</text>
</comment>
<dbReference type="Pfam" id="PF23925">
    <property type="entry name" value="A-sol_ELP1"/>
    <property type="match status" value="1"/>
</dbReference>
<evidence type="ECO:0000259" key="10">
    <source>
        <dbReference type="Pfam" id="PF23797"/>
    </source>
</evidence>
<evidence type="ECO:0000259" key="12">
    <source>
        <dbReference type="Pfam" id="PF23925"/>
    </source>
</evidence>
<evidence type="ECO:0000256" key="7">
    <source>
        <dbReference type="SAM" id="Coils"/>
    </source>
</evidence>
<feature type="domain" description="ELP1 alpha-solenoid" evidence="12">
    <location>
        <begin position="717"/>
        <end position="911"/>
    </location>
</feature>
<dbReference type="GO" id="GO:0000049">
    <property type="term" value="F:tRNA binding"/>
    <property type="evidence" value="ECO:0007669"/>
    <property type="project" value="TreeGrafter"/>
</dbReference>
<evidence type="ECO:0000259" key="9">
    <source>
        <dbReference type="Pfam" id="PF04762"/>
    </source>
</evidence>
<evidence type="ECO:0000256" key="5">
    <source>
        <dbReference type="ARBA" id="ARBA00029535"/>
    </source>
</evidence>
<comment type="pathway">
    <text evidence="1">tRNA modification; 5-methoxycarbonylmethyl-2-thiouridine-tRNA biosynthesis.</text>
</comment>
<dbReference type="EMBL" id="AP028216">
    <property type="protein sequence ID" value="BEI92706.1"/>
    <property type="molecule type" value="Genomic_DNA"/>
</dbReference>
<dbReference type="PIRSF" id="PIRSF017233">
    <property type="entry name" value="IKAP"/>
    <property type="match status" value="1"/>
</dbReference>
<dbReference type="InterPro" id="IPR056164">
    <property type="entry name" value="Beta-prop_ELP1_1st"/>
</dbReference>
<feature type="compositionally biased region" description="Polar residues" evidence="8">
    <location>
        <begin position="1177"/>
        <end position="1186"/>
    </location>
</feature>
<keyword evidence="4" id="KW-0819">tRNA processing</keyword>
<feature type="compositionally biased region" description="Basic residues" evidence="8">
    <location>
        <begin position="1187"/>
        <end position="1198"/>
    </location>
</feature>
<evidence type="ECO:0000259" key="13">
    <source>
        <dbReference type="Pfam" id="PF23936"/>
    </source>
</evidence>
<sequence>MRSLTPTTVQVASVAASSPDRHGAALAVDPESGRVYAAVERIEDGEVHVEIVRLEGVEEGGAFAEVVASFSSPVLAPFALPDGAPQTLSVQYFADDRSVIVLLAGGDIAVLQLDNPEVGLVVEVVGSIDSGIKAAAWSPDDEQLVLVTGEDNLVCMTRSFDTIYEGPLRSDDFGEDKFINVGWGSEGTQFHGSLGKKALLAAQESAKAPKPKAFAHPTDDGVPRITFKGDAGFFAVSSLDPYPSGGARRQVRVYSRDAASGFEPRLSATSETLAGLEGPIAWRPVGNVIASLVRYGYEGGGEGRPGRWDVAMLERNGLRHGGFELREAEKSWEGGVVVDMAWNAESDVLAIWLRRAEGDVVQLWTMKNYHYYLKQQIVGTRRFAAVRWHPETPMALYLIDADNVQVRSFVWDTYAARLPMPGDTATVAVVDGDRLLITPFRTQNTPPPMSSYQLALPAQAVHVSMSPSEDALAVLTTTGMVQVWDLATSLPQAGASRLRAGGKVSAPKLRWERNLAPTGEFVPKQVALSGDGKVAALFWGDGPDGAVLRTADANEAGASVLHDTDWVLWEREAGFLVVDRHGILRSVDEAQGILVTLCRPAGVKISAETGLVFALSDSGRLHAAFLSGRESELLTSGVTSFTLTPDFCIYTTTQRSYYVPLFSVAAILAGENLEIVKEREWDERRIERGALAVAACPSNMALVLQMPRGNLETVYPRPLVLAVVRRDILAGEYRSAFLTCRKHRLDLNILYDLDPQRMMDALPSFFEQIPEPDYLNLFVSQLNADDSSIVLYKDLKRDAARVPVPATKVNDVCDALRVLVQVDTVKYVETILTAHVCKQPPDYEAGLRVLLHVQKEHPEIAQEAIKYIIFLSNVNQLFDVALGMYDFQLVLMVAQYSQKDPKEYLPFLRELRALDTHEQRFRIDDHLGRRESALRNLHAAGPSRFDDAASYLSRYELWDEAFDLYAGTDELRTVQDLYGDYLYDRREFHDAAISHTLGGRRDKALKAYEKAHAWRELFTLARELETPPAAIASMVERVSDYLSSRGRHAEAGQVLIDYAEDVDAAVDVLSRGAEFAEAYRLASRHARPDLVGDFINPALEEAQEILTETLEEMDGQLDKELRRLDELRHVRRTDPDGFYLVENDEELENVDVATNATTVATAFTRYTVAPTTVFSQSTRMTGQTARSKNRPSKRRQAGRKGTVDEYDYLVASIGRLVKRVDDKSAEALSLLRPLATSPHRDLASDLQKAVVTLRAKLARGLENAWSDRETILDGVESSGGMGLGGDATAARAAERPLVGPWKGLTRLV</sequence>
<keyword evidence="7" id="KW-0175">Coiled coil</keyword>
<keyword evidence="15" id="KW-1185">Reference proteome</keyword>
<evidence type="ECO:0000313" key="14">
    <source>
        <dbReference type="EMBL" id="BEI92706.1"/>
    </source>
</evidence>
<evidence type="ECO:0000256" key="3">
    <source>
        <dbReference type="ARBA" id="ARBA00022490"/>
    </source>
</evidence>
<dbReference type="SUPFAM" id="SSF69322">
    <property type="entry name" value="Tricorn protease domain 2"/>
    <property type="match status" value="1"/>
</dbReference>
<reference evidence="14" key="1">
    <citation type="journal article" date="2023" name="BMC Genomics">
        <title>Chromosome-level genome assemblies of Cutaneotrichosporon spp. (Trichosporonales, Basidiomycota) reveal imbalanced evolution between nucleotide sequences and chromosome synteny.</title>
        <authorList>
            <person name="Kobayashi Y."/>
            <person name="Kayamori A."/>
            <person name="Aoki K."/>
            <person name="Shiwa Y."/>
            <person name="Matsutani M."/>
            <person name="Fujita N."/>
            <person name="Sugita T."/>
            <person name="Iwasaki W."/>
            <person name="Tanaka N."/>
            <person name="Takashima M."/>
        </authorList>
    </citation>
    <scope>NUCLEOTIDE SEQUENCE</scope>
    <source>
        <strain evidence="14">HIS019</strain>
    </source>
</reference>
<dbReference type="Pfam" id="PF23797">
    <property type="entry name" value="Beta-prop_ELP1_2nd"/>
    <property type="match status" value="1"/>
</dbReference>
<dbReference type="InterPro" id="IPR056166">
    <property type="entry name" value="TPR_ELP1"/>
</dbReference>
<feature type="domain" description="ELP1 N-terminal second beta-propeller" evidence="10">
    <location>
        <begin position="429"/>
        <end position="691"/>
    </location>
</feature>